<evidence type="ECO:0000256" key="1">
    <source>
        <dbReference type="SAM" id="SignalP"/>
    </source>
</evidence>
<reference evidence="3" key="1">
    <citation type="submission" date="2018-06" db="EMBL/GenBank/DDBJ databases">
        <title>Genome assembly of Danube salmon.</title>
        <authorList>
            <person name="Macqueen D.J."/>
            <person name="Gundappa M.K."/>
        </authorList>
    </citation>
    <scope>NUCLEOTIDE SEQUENCE [LARGE SCALE GENOMIC DNA]</scope>
</reference>
<sequence length="82" mass="9028">MALDIKMYFCIQLVLALTGTGIGSALPGKSHSGGKNDPVLQYVVNNSLREHPVMTKLRLVRLDWVRARVRVVVEASVRVEPG</sequence>
<feature type="chain" id="PRO_5021476569" evidence="1">
    <location>
        <begin position="26"/>
        <end position="82"/>
    </location>
</feature>
<reference evidence="2" key="3">
    <citation type="submission" date="2025-09" db="UniProtKB">
        <authorList>
            <consortium name="Ensembl"/>
        </authorList>
    </citation>
    <scope>IDENTIFICATION</scope>
</reference>
<evidence type="ECO:0000313" key="2">
    <source>
        <dbReference type="Ensembl" id="ENSHHUP00000007715.1"/>
    </source>
</evidence>
<protein>
    <submittedName>
        <fullName evidence="2">Uncharacterized protein</fullName>
    </submittedName>
</protein>
<keyword evidence="1" id="KW-0732">Signal</keyword>
<dbReference type="AlphaFoldDB" id="A0A4W5KAZ4"/>
<proteinExistence type="predicted"/>
<evidence type="ECO:0000313" key="3">
    <source>
        <dbReference type="Proteomes" id="UP000314982"/>
    </source>
</evidence>
<accession>A0A4W5KAZ4</accession>
<dbReference type="STRING" id="62062.ENSHHUP00000007715"/>
<keyword evidence="3" id="KW-1185">Reference proteome</keyword>
<reference evidence="2" key="2">
    <citation type="submission" date="2025-08" db="UniProtKB">
        <authorList>
            <consortium name="Ensembl"/>
        </authorList>
    </citation>
    <scope>IDENTIFICATION</scope>
</reference>
<feature type="signal peptide" evidence="1">
    <location>
        <begin position="1"/>
        <end position="25"/>
    </location>
</feature>
<organism evidence="2 3">
    <name type="scientific">Hucho hucho</name>
    <name type="common">huchen</name>
    <dbReference type="NCBI Taxonomy" id="62062"/>
    <lineage>
        <taxon>Eukaryota</taxon>
        <taxon>Metazoa</taxon>
        <taxon>Chordata</taxon>
        <taxon>Craniata</taxon>
        <taxon>Vertebrata</taxon>
        <taxon>Euteleostomi</taxon>
        <taxon>Actinopterygii</taxon>
        <taxon>Neopterygii</taxon>
        <taxon>Teleostei</taxon>
        <taxon>Protacanthopterygii</taxon>
        <taxon>Salmoniformes</taxon>
        <taxon>Salmonidae</taxon>
        <taxon>Salmoninae</taxon>
        <taxon>Hucho</taxon>
    </lineage>
</organism>
<dbReference type="GeneTree" id="ENSGT00970000197203"/>
<name>A0A4W5KAZ4_9TELE</name>
<dbReference type="Ensembl" id="ENSHHUT00000007948.1">
    <property type="protein sequence ID" value="ENSHHUP00000007715.1"/>
    <property type="gene ID" value="ENSHHUG00000004755.1"/>
</dbReference>
<dbReference type="Proteomes" id="UP000314982">
    <property type="component" value="Unassembled WGS sequence"/>
</dbReference>